<dbReference type="PaxDb" id="469381-Dpep_2159"/>
<name>D2Z3E1_9BACT</name>
<evidence type="ECO:0000256" key="9">
    <source>
        <dbReference type="ARBA" id="ARBA00061210"/>
    </source>
</evidence>
<evidence type="ECO:0000256" key="6">
    <source>
        <dbReference type="ARBA" id="ARBA00022691"/>
    </source>
</evidence>
<dbReference type="PANTHER" id="PTHR30307">
    <property type="entry name" value="S-ADENOSYLMETHIONINE:TRNA RIBOSYLTRANSFERASE-ISOMERASE"/>
    <property type="match status" value="1"/>
</dbReference>
<dbReference type="Proteomes" id="UP000006427">
    <property type="component" value="Unassembled WGS sequence"/>
</dbReference>
<dbReference type="Gene3D" id="3.40.1780.10">
    <property type="entry name" value="QueA-like"/>
    <property type="match status" value="1"/>
</dbReference>
<evidence type="ECO:0000256" key="13">
    <source>
        <dbReference type="HAMAP-Rule" id="MF_00113"/>
    </source>
</evidence>
<dbReference type="eggNOG" id="COG0809">
    <property type="taxonomic scope" value="Bacteria"/>
</dbReference>
<keyword evidence="4 13" id="KW-0963">Cytoplasm</keyword>
<dbReference type="NCBIfam" id="TIGR00113">
    <property type="entry name" value="queA"/>
    <property type="match status" value="1"/>
</dbReference>
<evidence type="ECO:0000313" key="14">
    <source>
        <dbReference type="EMBL" id="EFC92181.1"/>
    </source>
</evidence>
<evidence type="ECO:0000256" key="1">
    <source>
        <dbReference type="ARBA" id="ARBA00004496"/>
    </source>
</evidence>
<evidence type="ECO:0000256" key="2">
    <source>
        <dbReference type="ARBA" id="ARBA00004691"/>
    </source>
</evidence>
<evidence type="ECO:0000256" key="11">
    <source>
        <dbReference type="ARBA" id="ARBA00069325"/>
    </source>
</evidence>
<evidence type="ECO:0000256" key="8">
    <source>
        <dbReference type="ARBA" id="ARBA00052751"/>
    </source>
</evidence>
<evidence type="ECO:0000313" key="15">
    <source>
        <dbReference type="Proteomes" id="UP000006427"/>
    </source>
</evidence>
<dbReference type="NCBIfam" id="NF001140">
    <property type="entry name" value="PRK00147.1"/>
    <property type="match status" value="1"/>
</dbReference>
<dbReference type="EMBL" id="ABTR02000001">
    <property type="protein sequence ID" value="EFC92181.1"/>
    <property type="molecule type" value="Genomic_DNA"/>
</dbReference>
<keyword evidence="6 13" id="KW-0949">S-adenosyl-L-methionine</keyword>
<evidence type="ECO:0000256" key="5">
    <source>
        <dbReference type="ARBA" id="ARBA00022679"/>
    </source>
</evidence>
<dbReference type="InterPro" id="IPR042119">
    <property type="entry name" value="QueA_dom2"/>
</dbReference>
<dbReference type="FunFam" id="3.40.1780.10:FF:000001">
    <property type="entry name" value="S-adenosylmethionine:tRNA ribosyltransferase-isomerase"/>
    <property type="match status" value="1"/>
</dbReference>
<dbReference type="EC" id="2.4.99.17" evidence="10 13"/>
<evidence type="ECO:0000256" key="7">
    <source>
        <dbReference type="ARBA" id="ARBA00022785"/>
    </source>
</evidence>
<accession>D2Z3E1</accession>
<dbReference type="AlphaFoldDB" id="D2Z3E1"/>
<dbReference type="GO" id="GO:0051075">
    <property type="term" value="F:S-adenosylmethionine:tRNA ribosyltransferase-isomerase activity"/>
    <property type="evidence" value="ECO:0007669"/>
    <property type="project" value="UniProtKB-EC"/>
</dbReference>
<dbReference type="Pfam" id="PF02547">
    <property type="entry name" value="Queuosine_synth"/>
    <property type="match status" value="1"/>
</dbReference>
<dbReference type="UniPathway" id="UPA00392"/>
<protein>
    <recommendedName>
        <fullName evidence="11 13">S-adenosylmethionine:tRNA ribosyltransferase-isomerase</fullName>
        <ecNumber evidence="10 13">2.4.99.17</ecNumber>
    </recommendedName>
    <alternativeName>
        <fullName evidence="12 13">Queuosine biosynthesis protein QueA</fullName>
    </alternativeName>
</protein>
<dbReference type="InterPro" id="IPR003699">
    <property type="entry name" value="QueA"/>
</dbReference>
<evidence type="ECO:0000256" key="4">
    <source>
        <dbReference type="ARBA" id="ARBA00022490"/>
    </source>
</evidence>
<organism evidence="14 15">
    <name type="scientific">Dethiosulfovibrio peptidovorans DSM 11002</name>
    <dbReference type="NCBI Taxonomy" id="469381"/>
    <lineage>
        <taxon>Bacteria</taxon>
        <taxon>Thermotogati</taxon>
        <taxon>Synergistota</taxon>
        <taxon>Synergistia</taxon>
        <taxon>Synergistales</taxon>
        <taxon>Dethiosulfovibrionaceae</taxon>
        <taxon>Dethiosulfovibrio</taxon>
    </lineage>
</organism>
<comment type="subcellular location">
    <subcellularLocation>
        <location evidence="1 13">Cytoplasm</location>
    </subcellularLocation>
</comment>
<dbReference type="RefSeq" id="WP_005662063.1">
    <property type="nucleotide sequence ID" value="NZ_ABTR02000001.1"/>
</dbReference>
<dbReference type="InterPro" id="IPR036100">
    <property type="entry name" value="QueA_sf"/>
</dbReference>
<dbReference type="SUPFAM" id="SSF111337">
    <property type="entry name" value="QueA-like"/>
    <property type="match status" value="1"/>
</dbReference>
<evidence type="ECO:0000256" key="3">
    <source>
        <dbReference type="ARBA" id="ARBA00011245"/>
    </source>
</evidence>
<comment type="function">
    <text evidence="13">Transfers and isomerizes the ribose moiety from AdoMet to the 7-aminomethyl group of 7-deazaguanine (preQ1-tRNA) to give epoxyqueuosine (oQ-tRNA).</text>
</comment>
<evidence type="ECO:0000256" key="10">
    <source>
        <dbReference type="ARBA" id="ARBA00066503"/>
    </source>
</evidence>
<dbReference type="GO" id="GO:0008616">
    <property type="term" value="P:tRNA queuosine(34) biosynthetic process"/>
    <property type="evidence" value="ECO:0007669"/>
    <property type="project" value="UniProtKB-UniRule"/>
</dbReference>
<dbReference type="STRING" id="469381.Dpep_2159"/>
<comment type="caution">
    <text evidence="14">The sequence shown here is derived from an EMBL/GenBank/DDBJ whole genome shotgun (WGS) entry which is preliminary data.</text>
</comment>
<proteinExistence type="inferred from homology"/>
<keyword evidence="15" id="KW-1185">Reference proteome</keyword>
<comment type="catalytic activity">
    <reaction evidence="8 13">
        <text>7-aminomethyl-7-carbaguanosine(34) in tRNA + S-adenosyl-L-methionine = epoxyqueuosine(34) in tRNA + adenine + L-methionine + 2 H(+)</text>
        <dbReference type="Rhea" id="RHEA:32155"/>
        <dbReference type="Rhea" id="RHEA-COMP:10342"/>
        <dbReference type="Rhea" id="RHEA-COMP:18582"/>
        <dbReference type="ChEBI" id="CHEBI:15378"/>
        <dbReference type="ChEBI" id="CHEBI:16708"/>
        <dbReference type="ChEBI" id="CHEBI:57844"/>
        <dbReference type="ChEBI" id="CHEBI:59789"/>
        <dbReference type="ChEBI" id="CHEBI:82833"/>
        <dbReference type="ChEBI" id="CHEBI:194443"/>
        <dbReference type="EC" id="2.4.99.17"/>
    </reaction>
</comment>
<comment type="pathway">
    <text evidence="2 13">tRNA modification; tRNA-queuosine biosynthesis.</text>
</comment>
<comment type="subunit">
    <text evidence="3 13">Monomer.</text>
</comment>
<dbReference type="PANTHER" id="PTHR30307:SF0">
    <property type="entry name" value="S-ADENOSYLMETHIONINE:TRNA RIBOSYLTRANSFERASE-ISOMERASE"/>
    <property type="match status" value="1"/>
</dbReference>
<dbReference type="Gene3D" id="2.40.10.240">
    <property type="entry name" value="QueA-like"/>
    <property type="match status" value="1"/>
</dbReference>
<gene>
    <name evidence="13" type="primary">queA</name>
    <name evidence="14" type="ORF">Dpep_2159</name>
</gene>
<evidence type="ECO:0000256" key="12">
    <source>
        <dbReference type="ARBA" id="ARBA00076160"/>
    </source>
</evidence>
<dbReference type="OrthoDB" id="9805933at2"/>
<keyword evidence="7 13" id="KW-0671">Queuosine biosynthesis</keyword>
<dbReference type="GO" id="GO:0005737">
    <property type="term" value="C:cytoplasm"/>
    <property type="evidence" value="ECO:0007669"/>
    <property type="project" value="UniProtKB-SubCell"/>
</dbReference>
<dbReference type="HAMAP" id="MF_00113">
    <property type="entry name" value="QueA"/>
    <property type="match status" value="1"/>
</dbReference>
<comment type="similarity">
    <text evidence="9 13">Belongs to the QueA family.</text>
</comment>
<keyword evidence="5 13" id="KW-0808">Transferase</keyword>
<sequence length="344" mass="38362">MEENIFKVSSYDYRLPKELIAQNPADPRDSSRLMVLSREDGSLEHRVFSDLVDYLRSDDVLIRNDTRVMAARLKGKKVEGEAEVEILVLSRLSGQTWEAMVRPGRRLKPGISVLLSDGTTVKVDGIRPEGLRSVTFPEGVDVLSLLDKVGTVPLPPYITDSNASPEAYQTVFANKVGSAAAPTAGLHFTPELIERIEKKGVEILDVTLQVGLGTFRPVKEEDLRHHPMHRERCQISSYTADRINKAKAQGRRIVAVGTTSVRTLESMGDSGVLLSGERDTSLFIYPGFEFKIVDAMITNFHLPQSTLLMLVSAFAGRERTLNAYKEAVSMEYRFFSFGDAMFIY</sequence>
<reference evidence="14 15" key="1">
    <citation type="journal article" date="2010" name="Stand. Genomic Sci.">
        <title>Permanent draft genome sequence of Dethiosulfovibrio peptidovorans type strain (SEBR 4207).</title>
        <authorList>
            <person name="Labutti K."/>
            <person name="Mayilraj S."/>
            <person name="Clum A."/>
            <person name="Lucas S."/>
            <person name="Glavina Del Rio T."/>
            <person name="Nolan M."/>
            <person name="Tice H."/>
            <person name="Cheng J.F."/>
            <person name="Pitluck S."/>
            <person name="Liolios K."/>
            <person name="Ivanova N."/>
            <person name="Mavromatis K."/>
            <person name="Mikhailova N."/>
            <person name="Pati A."/>
            <person name="Goodwin L."/>
            <person name="Chen A."/>
            <person name="Palaniappan K."/>
            <person name="Land M."/>
            <person name="Hauser L."/>
            <person name="Chang Y.J."/>
            <person name="Jeffries C.D."/>
            <person name="Rohde M."/>
            <person name="Spring S."/>
            <person name="Goker M."/>
            <person name="Woyke T."/>
            <person name="Bristow J."/>
            <person name="Eisen J.A."/>
            <person name="Markowitz V."/>
            <person name="Hugenholtz P."/>
            <person name="Kyrpides N.C."/>
            <person name="Klenk H.P."/>
            <person name="Lapidus A."/>
        </authorList>
    </citation>
    <scope>NUCLEOTIDE SEQUENCE [LARGE SCALE GENOMIC DNA]</scope>
    <source>
        <strain evidence="14 15">DSM 11002</strain>
    </source>
</reference>
<dbReference type="InterPro" id="IPR042118">
    <property type="entry name" value="QueA_dom1"/>
</dbReference>